<reference evidence="2 3" key="1">
    <citation type="submission" date="2015-08" db="EMBL/GenBank/DDBJ databases">
        <title>Complete genome sequence of Sulfurifustis variabilis.</title>
        <authorList>
            <person name="Miura A."/>
            <person name="Kojima H."/>
            <person name="Fukui M."/>
        </authorList>
    </citation>
    <scope>NUCLEOTIDE SEQUENCE [LARGE SCALE GENOMIC DNA]</scope>
    <source>
        <strain evidence="3">skN76</strain>
    </source>
</reference>
<feature type="chain" id="PRO_5008571109" evidence="1">
    <location>
        <begin position="34"/>
        <end position="420"/>
    </location>
</feature>
<name>A0A1B4V285_9GAMM</name>
<dbReference type="EMBL" id="AP014936">
    <property type="protein sequence ID" value="BAU47405.1"/>
    <property type="molecule type" value="Genomic_DNA"/>
</dbReference>
<dbReference type="Gene3D" id="3.40.50.1820">
    <property type="entry name" value="alpha/beta hydrolase"/>
    <property type="match status" value="1"/>
</dbReference>
<dbReference type="SUPFAM" id="SSF53474">
    <property type="entry name" value="alpha/beta-Hydrolases"/>
    <property type="match status" value="1"/>
</dbReference>
<proteinExistence type="predicted"/>
<evidence type="ECO:0000256" key="1">
    <source>
        <dbReference type="SAM" id="SignalP"/>
    </source>
</evidence>
<dbReference type="KEGG" id="sva:SVA_0826"/>
<dbReference type="RefSeq" id="WP_096459164.1">
    <property type="nucleotide sequence ID" value="NZ_AP014936.1"/>
</dbReference>
<gene>
    <name evidence="2" type="ORF">SVA_0826</name>
</gene>
<keyword evidence="3" id="KW-1185">Reference proteome</keyword>
<dbReference type="AlphaFoldDB" id="A0A1B4V285"/>
<dbReference type="Proteomes" id="UP000218899">
    <property type="component" value="Chromosome"/>
</dbReference>
<protein>
    <submittedName>
        <fullName evidence="2">Peptidase</fullName>
    </submittedName>
</protein>
<evidence type="ECO:0000313" key="3">
    <source>
        <dbReference type="Proteomes" id="UP000218899"/>
    </source>
</evidence>
<accession>A0A1B4V285</accession>
<organism evidence="2 3">
    <name type="scientific">Sulfurifustis variabilis</name>
    <dbReference type="NCBI Taxonomy" id="1675686"/>
    <lineage>
        <taxon>Bacteria</taxon>
        <taxon>Pseudomonadati</taxon>
        <taxon>Pseudomonadota</taxon>
        <taxon>Gammaproteobacteria</taxon>
        <taxon>Acidiferrobacterales</taxon>
        <taxon>Acidiferrobacteraceae</taxon>
        <taxon>Sulfurifustis</taxon>
    </lineage>
</organism>
<dbReference type="InterPro" id="IPR029058">
    <property type="entry name" value="AB_hydrolase_fold"/>
</dbReference>
<dbReference type="OrthoDB" id="7197847at2"/>
<keyword evidence="1" id="KW-0732">Signal</keyword>
<sequence>METRVRRPHGRLLAILTAWLLGALAAPPGPAFAAEAYGEVPGCIEGSLPAGDPRYPAPQLVVTCVPPPGSPAAWNGTLVVLVHGYVVPQRPLELPVFDLDGLNAARVLLNLGFAFATSSFHKNGYAVEQGGNDIDALVRHFHANVAAARRVLLVGASEGALIATMLVERDPERYAGGLALCGPLGGADFEIRYLGDFRAVFDYFFPQVFDFGVAGVPADAHQNYGGYGALVRDALNGDPARREALFRVTGVARDPDRLAESAVEAALDVLRYNIFGFNDLAETAGGNPYGNVDRAYAGSDNDAALNAGVERLAASSTARAYLDRYYLPTGILARPLVAMHTRLDPHVPFAHHLRYVEAVRASGRAGRLTALAVDRYGHCAFRPGEILGALALLAERTGLLASEALRAYLPEIAPLRRESE</sequence>
<feature type="signal peptide" evidence="1">
    <location>
        <begin position="1"/>
        <end position="33"/>
    </location>
</feature>
<evidence type="ECO:0000313" key="2">
    <source>
        <dbReference type="EMBL" id="BAU47405.1"/>
    </source>
</evidence>